<evidence type="ECO:0000259" key="3">
    <source>
        <dbReference type="Pfam" id="PF01408"/>
    </source>
</evidence>
<keyword evidence="1" id="KW-0560">Oxidoreductase</keyword>
<dbReference type="InterPro" id="IPR004104">
    <property type="entry name" value="Gfo/Idh/MocA-like_OxRdtase_C"/>
</dbReference>
<dbReference type="InterPro" id="IPR036291">
    <property type="entry name" value="NAD(P)-bd_dom_sf"/>
</dbReference>
<dbReference type="KEGG" id="hut:Huta_0048"/>
<dbReference type="RefSeq" id="WP_012795114.1">
    <property type="nucleotide sequence ID" value="NC_013158.1"/>
</dbReference>
<feature type="domain" description="Gfo/Idh/MocA-like oxidoreductase N-terminal" evidence="3">
    <location>
        <begin position="24"/>
        <end position="132"/>
    </location>
</feature>
<dbReference type="GeneID" id="8382308"/>
<dbReference type="GO" id="GO:0000166">
    <property type="term" value="F:nucleotide binding"/>
    <property type="evidence" value="ECO:0007669"/>
    <property type="project" value="InterPro"/>
</dbReference>
<dbReference type="SUPFAM" id="SSF51735">
    <property type="entry name" value="NAD(P)-binding Rossmann-fold domains"/>
    <property type="match status" value="1"/>
</dbReference>
<gene>
    <name evidence="5" type="ordered locus">Huta_0048</name>
</gene>
<evidence type="ECO:0000313" key="5">
    <source>
        <dbReference type="EMBL" id="ACV10237.1"/>
    </source>
</evidence>
<dbReference type="STRING" id="519442.Huta_0048"/>
<feature type="domain" description="Gfo/Idh/MocA-like oxidoreductase C-terminal" evidence="4">
    <location>
        <begin position="169"/>
        <end position="339"/>
    </location>
</feature>
<evidence type="ECO:0000313" key="6">
    <source>
        <dbReference type="Proteomes" id="UP000002071"/>
    </source>
</evidence>
<dbReference type="InterPro" id="IPR000683">
    <property type="entry name" value="Gfo/Idh/MocA-like_OxRdtase_N"/>
</dbReference>
<evidence type="ECO:0000259" key="4">
    <source>
        <dbReference type="Pfam" id="PF02894"/>
    </source>
</evidence>
<dbReference type="Pfam" id="PF02894">
    <property type="entry name" value="GFO_IDH_MocA_C"/>
    <property type="match status" value="1"/>
</dbReference>
<evidence type="ECO:0000256" key="2">
    <source>
        <dbReference type="SAM" id="MobiDB-lite"/>
    </source>
</evidence>
<dbReference type="Proteomes" id="UP000002071">
    <property type="component" value="Chromosome"/>
</dbReference>
<dbReference type="Pfam" id="PF01408">
    <property type="entry name" value="GFO_IDH_MocA"/>
    <property type="match status" value="1"/>
</dbReference>
<dbReference type="EMBL" id="CP001687">
    <property type="protein sequence ID" value="ACV10237.1"/>
    <property type="molecule type" value="Genomic_DNA"/>
</dbReference>
<dbReference type="OrthoDB" id="282474at2157"/>
<dbReference type="Gene3D" id="3.30.360.10">
    <property type="entry name" value="Dihydrodipicolinate Reductase, domain 2"/>
    <property type="match status" value="1"/>
</dbReference>
<reference evidence="5 6" key="1">
    <citation type="journal article" date="2009" name="Stand. Genomic Sci.">
        <title>Complete genome sequence of Halorhabdus utahensis type strain (AX-2).</title>
        <authorList>
            <person name="Anderson I."/>
            <person name="Tindall B.J."/>
            <person name="Pomrenke H."/>
            <person name="Goker M."/>
            <person name="Lapidus A."/>
            <person name="Nolan M."/>
            <person name="Copeland A."/>
            <person name="Glavina Del Rio T."/>
            <person name="Chen F."/>
            <person name="Tice H."/>
            <person name="Cheng J.F."/>
            <person name="Lucas S."/>
            <person name="Chertkov O."/>
            <person name="Bruce D."/>
            <person name="Brettin T."/>
            <person name="Detter J.C."/>
            <person name="Han C."/>
            <person name="Goodwin L."/>
            <person name="Land M."/>
            <person name="Hauser L."/>
            <person name="Chang Y.J."/>
            <person name="Jeffries C.D."/>
            <person name="Pitluck S."/>
            <person name="Pati A."/>
            <person name="Mavromatis K."/>
            <person name="Ivanova N."/>
            <person name="Ovchinnikova G."/>
            <person name="Chen A."/>
            <person name="Palaniappan K."/>
            <person name="Chain P."/>
            <person name="Rohde M."/>
            <person name="Bristow J."/>
            <person name="Eisen J.A."/>
            <person name="Markowitz V."/>
            <person name="Hugenholtz P."/>
            <person name="Kyrpides N.C."/>
            <person name="Klenk H.P."/>
        </authorList>
    </citation>
    <scope>NUCLEOTIDE SEQUENCE [LARGE SCALE GENOMIC DNA]</scope>
    <source>
        <strain evidence="6">DSM 12940 / JCM 11049 / AX-2</strain>
    </source>
</reference>
<dbReference type="GO" id="GO:0016491">
    <property type="term" value="F:oxidoreductase activity"/>
    <property type="evidence" value="ECO:0007669"/>
    <property type="project" value="UniProtKB-KW"/>
</dbReference>
<dbReference type="InterPro" id="IPR050463">
    <property type="entry name" value="Gfo/Idh/MocA_oxidrdct_glycsds"/>
</dbReference>
<keyword evidence="6" id="KW-1185">Reference proteome</keyword>
<protein>
    <submittedName>
        <fullName evidence="5">Oxidoreductase domain protein</fullName>
    </submittedName>
</protein>
<accession>C7NNK9</accession>
<dbReference type="PANTHER" id="PTHR43818:SF11">
    <property type="entry name" value="BCDNA.GH03377"/>
    <property type="match status" value="1"/>
</dbReference>
<sequence>MTYDVAVVGTGAEPENPTTDSWSMAYRHAEAYERNDETRLVAAADRHSDRVEAFAETFDLPEDGRFSDAIELFDAVDPDVVSLTVPPEAHADLTVAAARRGVEAIHCEKPMAATWAGAQRMAQAAWRADTQLTFHRMRRFGRPFRAATELLDAGEIGDLQRVEIGWDDFYDTGAHSIDLAGMFAGEPQAEWVLAQLDYREEDVRFGMHQENQMLAQWTYDNGVDGLLSTGDRSDLVGAAFHLVGNDGEIRIDADDGPMLEVRRAGSGTWETVDVDGETLHHAGTGEYEYGNAYHQRAIDDVIDAVGSDRESELRARHGLNTAEIIFGGYESVRRRGRVDFPLTIDDNPFEAMVAAGEVGPDSET</sequence>
<dbReference type="eggNOG" id="arCOG01622">
    <property type="taxonomic scope" value="Archaea"/>
</dbReference>
<proteinExistence type="predicted"/>
<dbReference type="SUPFAM" id="SSF55347">
    <property type="entry name" value="Glyceraldehyde-3-phosphate dehydrogenase-like, C-terminal domain"/>
    <property type="match status" value="1"/>
</dbReference>
<dbReference type="Gene3D" id="3.40.50.720">
    <property type="entry name" value="NAD(P)-binding Rossmann-like Domain"/>
    <property type="match status" value="1"/>
</dbReference>
<dbReference type="AlphaFoldDB" id="C7NNK9"/>
<feature type="region of interest" description="Disordered" evidence="2">
    <location>
        <begin position="1"/>
        <end position="20"/>
    </location>
</feature>
<dbReference type="PANTHER" id="PTHR43818">
    <property type="entry name" value="BCDNA.GH03377"/>
    <property type="match status" value="1"/>
</dbReference>
<evidence type="ECO:0000256" key="1">
    <source>
        <dbReference type="ARBA" id="ARBA00023002"/>
    </source>
</evidence>
<name>C7NNK9_HALUD</name>
<dbReference type="HOGENOM" id="CLU_023194_1_4_2"/>
<organism evidence="5 6">
    <name type="scientific">Halorhabdus utahensis (strain DSM 12940 / JCM 11049 / AX-2)</name>
    <dbReference type="NCBI Taxonomy" id="519442"/>
    <lineage>
        <taxon>Archaea</taxon>
        <taxon>Methanobacteriati</taxon>
        <taxon>Methanobacteriota</taxon>
        <taxon>Stenosarchaea group</taxon>
        <taxon>Halobacteria</taxon>
        <taxon>Halobacteriales</taxon>
        <taxon>Haloarculaceae</taxon>
        <taxon>Halorhabdus</taxon>
    </lineage>
</organism>